<dbReference type="EMBL" id="UINC01029898">
    <property type="protein sequence ID" value="SVB13410.1"/>
    <property type="molecule type" value="Genomic_DNA"/>
</dbReference>
<dbReference type="GO" id="GO:0046872">
    <property type="term" value="F:metal ion binding"/>
    <property type="evidence" value="ECO:0007669"/>
    <property type="project" value="UniProtKB-KW"/>
</dbReference>
<dbReference type="GO" id="GO:0019556">
    <property type="term" value="P:L-histidine catabolic process to glutamate and formamide"/>
    <property type="evidence" value="ECO:0007669"/>
    <property type="project" value="InterPro"/>
</dbReference>
<dbReference type="Gene3D" id="2.30.40.10">
    <property type="entry name" value="Urease, subunit C, domain 1"/>
    <property type="match status" value="1"/>
</dbReference>
<accession>A0A382BHS2</accession>
<keyword evidence="3" id="KW-0479">Metal-binding</keyword>
<name>A0A382BHS2_9ZZZZ</name>
<evidence type="ECO:0000256" key="6">
    <source>
        <dbReference type="ARBA" id="ARBA00022833"/>
    </source>
</evidence>
<dbReference type="InterPro" id="IPR032466">
    <property type="entry name" value="Metal_Hydrolase"/>
</dbReference>
<dbReference type="Gene3D" id="3.20.20.140">
    <property type="entry name" value="Metal-dependent hydrolases"/>
    <property type="match status" value="1"/>
</dbReference>
<evidence type="ECO:0000256" key="5">
    <source>
        <dbReference type="ARBA" id="ARBA00022808"/>
    </source>
</evidence>
<evidence type="ECO:0000256" key="1">
    <source>
        <dbReference type="ARBA" id="ARBA00005023"/>
    </source>
</evidence>
<organism evidence="8">
    <name type="scientific">marine metagenome</name>
    <dbReference type="NCBI Taxonomy" id="408172"/>
    <lineage>
        <taxon>unclassified sequences</taxon>
        <taxon>metagenomes</taxon>
        <taxon>ecological metagenomes</taxon>
    </lineage>
</organism>
<keyword evidence="7" id="KW-0408">Iron</keyword>
<evidence type="ECO:0000256" key="4">
    <source>
        <dbReference type="ARBA" id="ARBA00022801"/>
    </source>
</evidence>
<dbReference type="InterPro" id="IPR005920">
    <property type="entry name" value="HutI"/>
</dbReference>
<gene>
    <name evidence="8" type="ORF">METZ01_LOCUS166264</name>
</gene>
<evidence type="ECO:0000313" key="8">
    <source>
        <dbReference type="EMBL" id="SVB13410.1"/>
    </source>
</evidence>
<dbReference type="InterPro" id="IPR011059">
    <property type="entry name" value="Metal-dep_hydrolase_composite"/>
</dbReference>
<keyword evidence="6" id="KW-0862">Zinc</keyword>
<keyword evidence="5" id="KW-0369">Histidine metabolism</keyword>
<comment type="pathway">
    <text evidence="1">Amino-acid degradation.</text>
</comment>
<dbReference type="AlphaFoldDB" id="A0A382BHS2"/>
<feature type="non-terminal residue" evidence="8">
    <location>
        <position position="200"/>
    </location>
</feature>
<evidence type="ECO:0000256" key="7">
    <source>
        <dbReference type="ARBA" id="ARBA00023004"/>
    </source>
</evidence>
<dbReference type="PANTHER" id="PTHR42752">
    <property type="entry name" value="IMIDAZOLONEPROPIONASE"/>
    <property type="match status" value="1"/>
</dbReference>
<keyword evidence="4" id="KW-0378">Hydrolase</keyword>
<evidence type="ECO:0000256" key="2">
    <source>
        <dbReference type="ARBA" id="ARBA00012864"/>
    </source>
</evidence>
<proteinExistence type="predicted"/>
<evidence type="ECO:0000256" key="3">
    <source>
        <dbReference type="ARBA" id="ARBA00022723"/>
    </source>
</evidence>
<dbReference type="GO" id="GO:0005737">
    <property type="term" value="C:cytoplasm"/>
    <property type="evidence" value="ECO:0007669"/>
    <property type="project" value="InterPro"/>
</dbReference>
<dbReference type="GO" id="GO:0050480">
    <property type="term" value="F:imidazolonepropionase activity"/>
    <property type="evidence" value="ECO:0007669"/>
    <property type="project" value="UniProtKB-EC"/>
</dbReference>
<dbReference type="EC" id="3.5.2.7" evidence="2"/>
<dbReference type="SUPFAM" id="SSF51338">
    <property type="entry name" value="Composite domain of metallo-dependent hydrolases"/>
    <property type="match status" value="1"/>
</dbReference>
<dbReference type="PANTHER" id="PTHR42752:SF1">
    <property type="entry name" value="IMIDAZOLONEPROPIONASE-RELATED"/>
    <property type="match status" value="1"/>
</dbReference>
<reference evidence="8" key="1">
    <citation type="submission" date="2018-05" db="EMBL/GenBank/DDBJ databases">
        <authorList>
            <person name="Lanie J.A."/>
            <person name="Ng W.-L."/>
            <person name="Kazmierczak K.M."/>
            <person name="Andrzejewski T.M."/>
            <person name="Davidsen T.M."/>
            <person name="Wayne K.J."/>
            <person name="Tettelin H."/>
            <person name="Glass J.I."/>
            <person name="Rusch D."/>
            <person name="Podicherti R."/>
            <person name="Tsui H.-C.T."/>
            <person name="Winkler M.E."/>
        </authorList>
    </citation>
    <scope>NUCLEOTIDE SEQUENCE</scope>
</reference>
<protein>
    <recommendedName>
        <fullName evidence="2">imidazolonepropionase</fullName>
        <ecNumber evidence="2">3.5.2.7</ecNumber>
    </recommendedName>
</protein>
<sequence length="200" mass="21971">MDSLKLINIGQLVTFDSEMDEMVALEQVEVVIEGTQFTEVGKNLGDADQILDCRGKLVTPGFVDPHTHPVFLNSREDEFAMRLQGATYEEIAKAGGGIVNSINDVRIASEAVLISRVNARMDRFLSLGTTTVECKSGYGLNTESELKSLQVIDEVNHGHEIDLIPTFMGGHAFPPEFENEHDGYIDLICNEMIPAVSEQG</sequence>
<dbReference type="SUPFAM" id="SSF51556">
    <property type="entry name" value="Metallo-dependent hydrolases"/>
    <property type="match status" value="1"/>
</dbReference>